<dbReference type="Gene3D" id="2.160.20.80">
    <property type="entry name" value="E3 ubiquitin-protein ligase SopA"/>
    <property type="match status" value="1"/>
</dbReference>
<dbReference type="EMBL" id="JAKMUR010000013">
    <property type="protein sequence ID" value="MCZ9292002.1"/>
    <property type="molecule type" value="Genomic_DNA"/>
</dbReference>
<evidence type="ECO:0008006" key="3">
    <source>
        <dbReference type="Google" id="ProtNLM"/>
    </source>
</evidence>
<reference evidence="1" key="1">
    <citation type="submission" date="2022-02" db="EMBL/GenBank/DDBJ databases">
        <title>Corynebacterium sp. from urogenital microbiome.</title>
        <authorList>
            <person name="Cappelli E.A."/>
            <person name="Ribeiro T.G."/>
            <person name="Peixe L."/>
        </authorList>
    </citation>
    <scope>NUCLEOTIDE SEQUENCE</scope>
    <source>
        <strain evidence="1">C8Ua_144</strain>
    </source>
</reference>
<accession>A0ABT4R8W6</accession>
<keyword evidence="2" id="KW-1185">Reference proteome</keyword>
<sequence length="319" mass="36052">MSGPTRKQLVERWEDACTPEMLLAPSPFGLVDGREDFRGYHWQGKLGDYGAPAEGFLPEGQVIDNVDLSYAEINPFQARHLTLSNCYAKQAKILVASWTHGSVTACEFERCTVKNGMPWNGVTVTDCVFRACKFPEVFAWGARYDNCQVIDMRLKGPVGGGLNNPVLTNVTVSGKWKECSLEETVEGDQLVGCDFSEVEFGIAAFKYVDMHKVKIPAELQRLTVLNWEDIRGRVVELVQELHEASSQGEEAFKQSRLALIFMEQDFRGQHDEAPRPRGARYCLELEAWARWGHSHDYLLGLYRDAGAKFMRDPFEESED</sequence>
<name>A0ABT4R8W6_9CORY</name>
<evidence type="ECO:0000313" key="1">
    <source>
        <dbReference type="EMBL" id="MCZ9292002.1"/>
    </source>
</evidence>
<dbReference type="RefSeq" id="WP_269952411.1">
    <property type="nucleotide sequence ID" value="NZ_JAKMUR010000013.1"/>
</dbReference>
<dbReference type="SUPFAM" id="SSF141571">
    <property type="entry name" value="Pentapeptide repeat-like"/>
    <property type="match status" value="1"/>
</dbReference>
<organism evidence="1 2">
    <name type="scientific">Corynebacterium lehmanniae</name>
    <dbReference type="NCBI Taxonomy" id="2913497"/>
    <lineage>
        <taxon>Bacteria</taxon>
        <taxon>Bacillati</taxon>
        <taxon>Actinomycetota</taxon>
        <taxon>Actinomycetes</taxon>
        <taxon>Mycobacteriales</taxon>
        <taxon>Corynebacteriaceae</taxon>
        <taxon>Corynebacterium</taxon>
    </lineage>
</organism>
<dbReference type="Proteomes" id="UP001146453">
    <property type="component" value="Unassembled WGS sequence"/>
</dbReference>
<gene>
    <name evidence="1" type="ORF">L8U61_07620</name>
</gene>
<comment type="caution">
    <text evidence="1">The sequence shown here is derived from an EMBL/GenBank/DDBJ whole genome shotgun (WGS) entry which is preliminary data.</text>
</comment>
<evidence type="ECO:0000313" key="2">
    <source>
        <dbReference type="Proteomes" id="UP001146453"/>
    </source>
</evidence>
<protein>
    <recommendedName>
        <fullName evidence="3">Pentapeptide repeat-containing protein</fullName>
    </recommendedName>
</protein>
<proteinExistence type="predicted"/>